<dbReference type="EMBL" id="JAQQWP010000003">
    <property type="protein sequence ID" value="KAK8124174.1"/>
    <property type="molecule type" value="Genomic_DNA"/>
</dbReference>
<reference evidence="2 3" key="1">
    <citation type="submission" date="2023-01" db="EMBL/GenBank/DDBJ databases">
        <title>Analysis of 21 Apiospora genomes using comparative genomics revels a genus with tremendous synthesis potential of carbohydrate active enzymes and secondary metabolites.</title>
        <authorList>
            <person name="Sorensen T."/>
        </authorList>
    </citation>
    <scope>NUCLEOTIDE SEQUENCE [LARGE SCALE GENOMIC DNA]</scope>
    <source>
        <strain evidence="2 3">CBS 117206</strain>
    </source>
</reference>
<evidence type="ECO:0000313" key="2">
    <source>
        <dbReference type="EMBL" id="KAK8124174.1"/>
    </source>
</evidence>
<keyword evidence="3" id="KW-1185">Reference proteome</keyword>
<comment type="caution">
    <text evidence="2">The sequence shown here is derived from an EMBL/GenBank/DDBJ whole genome shotgun (WGS) entry which is preliminary data.</text>
</comment>
<sequence>MIHSPDKNLEVDTENFLNIPRLMSLRLGGQHPDTLQALLTAFAAAYYTHKDRAVEMATELHERLHDTNVRPKRPIECIQIEEKLGLIYYGLGNKIEAAKVLAALAQSLREGEETQLGLFSEGKVILSRVKQEISNIVGEVLEQQWQGAEDAKEGGRLSDAADHLRLFYNLFVPLHGEHEDVTAKVALNLAVALWRAGEQKTAQTGSKGSAKNDARKQQDEAVQILQGIVSSSRQEEQVKRRLEEGLKGWQEQLKSPPTHEAGSQDTSSFLSSVDSRVSMDDCPVIQERGEY</sequence>
<name>A0AAW0R5K3_9PEZI</name>
<feature type="region of interest" description="Disordered" evidence="1">
    <location>
        <begin position="235"/>
        <end position="291"/>
    </location>
</feature>
<organism evidence="2 3">
    <name type="scientific">Apiospora kogelbergensis</name>
    <dbReference type="NCBI Taxonomy" id="1337665"/>
    <lineage>
        <taxon>Eukaryota</taxon>
        <taxon>Fungi</taxon>
        <taxon>Dikarya</taxon>
        <taxon>Ascomycota</taxon>
        <taxon>Pezizomycotina</taxon>
        <taxon>Sordariomycetes</taxon>
        <taxon>Xylariomycetidae</taxon>
        <taxon>Amphisphaeriales</taxon>
        <taxon>Apiosporaceae</taxon>
        <taxon>Apiospora</taxon>
    </lineage>
</organism>
<dbReference type="Proteomes" id="UP001392437">
    <property type="component" value="Unassembled WGS sequence"/>
</dbReference>
<feature type="compositionally biased region" description="Basic and acidic residues" evidence="1">
    <location>
        <begin position="235"/>
        <end position="246"/>
    </location>
</feature>
<dbReference type="AlphaFoldDB" id="A0AAW0R5K3"/>
<gene>
    <name evidence="2" type="ORF">PG999_004092</name>
</gene>
<accession>A0AAW0R5K3</accession>
<evidence type="ECO:0000256" key="1">
    <source>
        <dbReference type="SAM" id="MobiDB-lite"/>
    </source>
</evidence>
<evidence type="ECO:0000313" key="3">
    <source>
        <dbReference type="Proteomes" id="UP001392437"/>
    </source>
</evidence>
<proteinExistence type="predicted"/>
<protein>
    <recommendedName>
        <fullName evidence="4">Tetratricopeptide repeat-containing protein</fullName>
    </recommendedName>
</protein>
<feature type="compositionally biased region" description="Low complexity" evidence="1">
    <location>
        <begin position="263"/>
        <end position="276"/>
    </location>
</feature>
<evidence type="ECO:0008006" key="4">
    <source>
        <dbReference type="Google" id="ProtNLM"/>
    </source>
</evidence>